<evidence type="ECO:0000256" key="6">
    <source>
        <dbReference type="ARBA" id="ARBA00023118"/>
    </source>
</evidence>
<evidence type="ECO:0000256" key="5">
    <source>
        <dbReference type="ARBA" id="ARBA00022842"/>
    </source>
</evidence>
<keyword evidence="2 8" id="KW-0479">Metal-binding</keyword>
<feature type="binding site" evidence="8">
    <location>
        <position position="211"/>
    </location>
    <ligand>
        <name>Mn(2+)</name>
        <dbReference type="ChEBI" id="CHEBI:29035"/>
    </ligand>
</feature>
<dbReference type="InterPro" id="IPR042211">
    <property type="entry name" value="CRISPR-assoc_Cas1_N"/>
</dbReference>
<dbReference type="Gene3D" id="1.20.120.920">
    <property type="entry name" value="CRISPR-associated endonuclease Cas1, C-terminal domain"/>
    <property type="match status" value="1"/>
</dbReference>
<dbReference type="EMBL" id="BAAAAF010000004">
    <property type="protein sequence ID" value="GAA0035414.1"/>
    <property type="molecule type" value="Genomic_DNA"/>
</dbReference>
<proteinExistence type="inferred from homology"/>
<keyword evidence="6 8" id="KW-0051">Antiviral defense</keyword>
<dbReference type="NCBIfam" id="TIGR03638">
    <property type="entry name" value="cas1_ECOLI"/>
    <property type="match status" value="1"/>
</dbReference>
<dbReference type="RefSeq" id="WP_339392307.1">
    <property type="nucleotide sequence ID" value="NZ_BAAAAF010000004.1"/>
</dbReference>
<evidence type="ECO:0000256" key="3">
    <source>
        <dbReference type="ARBA" id="ARBA00022759"/>
    </source>
</evidence>
<feature type="binding site" evidence="8">
    <location>
        <position position="144"/>
    </location>
    <ligand>
        <name>Mn(2+)</name>
        <dbReference type="ChEBI" id="CHEBI:29035"/>
    </ligand>
</feature>
<evidence type="ECO:0000313" key="9">
    <source>
        <dbReference type="EMBL" id="GAA0035414.1"/>
    </source>
</evidence>
<keyword evidence="7 8" id="KW-0238">DNA-binding</keyword>
<evidence type="ECO:0000256" key="7">
    <source>
        <dbReference type="ARBA" id="ARBA00023125"/>
    </source>
</evidence>
<dbReference type="InterPro" id="IPR002729">
    <property type="entry name" value="CRISPR-assoc_Cas1"/>
</dbReference>
<evidence type="ECO:0000313" key="10">
    <source>
        <dbReference type="Proteomes" id="UP001498238"/>
    </source>
</evidence>
<organism evidence="9 10">
    <name type="scientific">Brevibacterium metallidurans</name>
    <dbReference type="NCBI Taxonomy" id="1482676"/>
    <lineage>
        <taxon>Bacteria</taxon>
        <taxon>Bacillati</taxon>
        <taxon>Actinomycetota</taxon>
        <taxon>Actinomycetes</taxon>
        <taxon>Micrococcales</taxon>
        <taxon>Brevibacteriaceae</taxon>
        <taxon>Brevibacterium</taxon>
    </lineage>
</organism>
<keyword evidence="1 8" id="KW-0540">Nuclease</keyword>
<keyword evidence="5 8" id="KW-0460">Magnesium</keyword>
<dbReference type="Gene3D" id="3.100.10.20">
    <property type="entry name" value="CRISPR-associated endonuclease Cas1, N-terminal domain"/>
    <property type="match status" value="1"/>
</dbReference>
<dbReference type="PANTHER" id="PTHR34353:SF3">
    <property type="entry name" value="CRISPR-ASSOCIATED ENDONUCLEASE CAS1"/>
    <property type="match status" value="1"/>
</dbReference>
<dbReference type="GO" id="GO:0004519">
    <property type="term" value="F:endonuclease activity"/>
    <property type="evidence" value="ECO:0007669"/>
    <property type="project" value="UniProtKB-KW"/>
</dbReference>
<keyword evidence="4 8" id="KW-0378">Hydrolase</keyword>
<dbReference type="EC" id="3.1.-.-" evidence="8"/>
<dbReference type="PANTHER" id="PTHR34353">
    <property type="entry name" value="CRISPR-ASSOCIATED ENDONUCLEASE CAS1 1"/>
    <property type="match status" value="1"/>
</dbReference>
<evidence type="ECO:0000256" key="4">
    <source>
        <dbReference type="ARBA" id="ARBA00022801"/>
    </source>
</evidence>
<keyword evidence="8" id="KW-0464">Manganese</keyword>
<keyword evidence="3 8" id="KW-0255">Endonuclease</keyword>
<comment type="similarity">
    <text evidence="8">Belongs to the CRISPR-associated endonuclease Cas1 family.</text>
</comment>
<evidence type="ECO:0000256" key="1">
    <source>
        <dbReference type="ARBA" id="ARBA00022722"/>
    </source>
</evidence>
<comment type="caution">
    <text evidence="9">The sequence shown here is derived from an EMBL/GenBank/DDBJ whole genome shotgun (WGS) entry which is preliminary data.</text>
</comment>
<name>A0ABN0SMT9_9MICO</name>
<accession>A0ABN0SMT9</accession>
<evidence type="ECO:0000256" key="8">
    <source>
        <dbReference type="HAMAP-Rule" id="MF_01470"/>
    </source>
</evidence>
<gene>
    <name evidence="9" type="primary">cas1e</name>
    <name evidence="8" type="synonym">cas1</name>
    <name evidence="9" type="ORF">NCCP602_13750</name>
</gene>
<dbReference type="HAMAP" id="MF_01470">
    <property type="entry name" value="Cas1"/>
    <property type="match status" value="1"/>
</dbReference>
<sequence length="314" mass="34885">MQGSVPLERYELTRIRDRLSFLYVEKATIARDRNALTIRTEEGTTYAPGAGLACIMVGPGTRITHQGMSLLGECGVSAIWVGEQGIRYYAHGRSLASSTRYLVRQAELVSNVRSRVAVARAMYAQRFPDEDVSTLSMQQLRGREGARIRRIYRDEAARTGVPWNRREFDFDDFDASDDINRALSASHVCLYGITHAVVAALGASPGLGFVHHGHERAFVYDIADLYKAELTIPIAFDVAAEAPPDIGSSVRFRVRDTVHRFRAIDKIVDDVTRLLFEPAEAEDALNSLGFDDNVVQLWDPNGLHAGGTNFEKEP</sequence>
<feature type="binding site" evidence="8">
    <location>
        <position position="224"/>
    </location>
    <ligand>
        <name>Mn(2+)</name>
        <dbReference type="ChEBI" id="CHEBI:29035"/>
    </ligand>
</feature>
<comment type="cofactor">
    <cofactor evidence="8">
        <name>Mg(2+)</name>
        <dbReference type="ChEBI" id="CHEBI:18420"/>
    </cofactor>
    <cofactor evidence="8">
        <name>Mn(2+)</name>
        <dbReference type="ChEBI" id="CHEBI:29035"/>
    </cofactor>
</comment>
<reference evidence="9 10" key="1">
    <citation type="submission" date="2024-01" db="EMBL/GenBank/DDBJ databases">
        <title>Characterization of antibiotic resistant novel bacterial strains and their environmental applications.</title>
        <authorList>
            <person name="Manzoor S."/>
            <person name="Abbas S."/>
            <person name="Arshad M."/>
            <person name="Ahmed I."/>
        </authorList>
    </citation>
    <scope>NUCLEOTIDE SEQUENCE [LARGE SCALE GENOMIC DNA]</scope>
    <source>
        <strain evidence="9 10">NCCP-602</strain>
    </source>
</reference>
<dbReference type="InterPro" id="IPR050646">
    <property type="entry name" value="Cas1"/>
</dbReference>
<keyword evidence="10" id="KW-1185">Reference proteome</keyword>
<dbReference type="InterPro" id="IPR019851">
    <property type="entry name" value="CRISPR-assoc_Cas1_ECOLI"/>
</dbReference>
<comment type="function">
    <text evidence="8">CRISPR (clustered regularly interspaced short palindromic repeat), is an adaptive immune system that provides protection against mobile genetic elements (viruses, transposable elements and conjugative plasmids). CRISPR clusters contain spacers, sequences complementary to antecedent mobile elements, and target invading nucleic acids. CRISPR clusters are transcribed and processed into CRISPR RNA (crRNA). Acts as a dsDNA endonuclease. Involved in the integration of spacer DNA into the CRISPR cassette.</text>
</comment>
<dbReference type="Pfam" id="PF01867">
    <property type="entry name" value="Cas_Cas1"/>
    <property type="match status" value="1"/>
</dbReference>
<comment type="subunit">
    <text evidence="8">Homodimer, forms a heterotetramer with a Cas2 homodimer.</text>
</comment>
<dbReference type="InterPro" id="IPR042206">
    <property type="entry name" value="CRISPR-assoc_Cas1_C"/>
</dbReference>
<evidence type="ECO:0000256" key="2">
    <source>
        <dbReference type="ARBA" id="ARBA00022723"/>
    </source>
</evidence>
<protein>
    <recommendedName>
        <fullName evidence="8">CRISPR-associated endonuclease Cas1</fullName>
        <ecNumber evidence="8">3.1.-.-</ecNumber>
    </recommendedName>
</protein>
<dbReference type="Proteomes" id="UP001498238">
    <property type="component" value="Unassembled WGS sequence"/>
</dbReference>